<evidence type="ECO:0000256" key="2">
    <source>
        <dbReference type="SAM" id="Phobius"/>
    </source>
</evidence>
<dbReference type="NCBIfam" id="NF045847">
    <property type="entry name" value="MGA1079_SerProt"/>
    <property type="match status" value="1"/>
</dbReference>
<evidence type="ECO:0000313" key="3">
    <source>
        <dbReference type="EMBL" id="BBU47680.1"/>
    </source>
</evidence>
<keyword evidence="2" id="KW-0812">Transmembrane</keyword>
<keyword evidence="2" id="KW-0472">Membrane</keyword>
<feature type="coiled-coil region" evidence="1">
    <location>
        <begin position="210"/>
        <end position="266"/>
    </location>
</feature>
<dbReference type="EMBL" id="AP022325">
    <property type="protein sequence ID" value="BBU47680.1"/>
    <property type="molecule type" value="Genomic_DNA"/>
</dbReference>
<organism evidence="3 4">
    <name type="scientific">Mycoplasmopsis felis</name>
    <dbReference type="NCBI Taxonomy" id="33923"/>
    <lineage>
        <taxon>Bacteria</taxon>
        <taxon>Bacillati</taxon>
        <taxon>Mycoplasmatota</taxon>
        <taxon>Mycoplasmoidales</taxon>
        <taxon>Metamycoplasmataceae</taxon>
        <taxon>Mycoplasmopsis</taxon>
    </lineage>
</organism>
<name>A0A809RVK0_9BACT</name>
<feature type="transmembrane region" description="Helical" evidence="2">
    <location>
        <begin position="7"/>
        <end position="32"/>
    </location>
</feature>
<feature type="coiled-coil region" evidence="1">
    <location>
        <begin position="353"/>
        <end position="384"/>
    </location>
</feature>
<protein>
    <submittedName>
        <fullName evidence="3">Uncharacterized protein</fullName>
    </submittedName>
</protein>
<dbReference type="KEGG" id="mfel:JPM2_3730"/>
<sequence length="1708" mass="198388">MKNKKKIIIGSSVAGGSILGTIIIGSSVGSYVSNKNYYNDQTNQNKQNETLKELLSDLHKNPQYTQVIDAVLLEFEYKPYKNALEKGNNLDEIYKVFSELKKTDDTDFEKLNDFFSSSISKPNTIDVITKIYNKGQGNNSIIQALLEPEVSQELTEVKNEITKISNENKLINQKTENLIQLFNLHNFTVNDLYINIKDNFKQFLEIELNTNLTEELIQEYENNLNKANNILKTLNIDNENNVSVVIDNIVNNLSIQEENKQTLKENLFLVLSSFYKLNETIRDKEIKVLNNELKAKLNEFDVILSQNEQINSFMLVPYIKQLQQKIETYKSIDEDKYNELINQLQNINNFDSFNELQNQVDALLNNFRNQKEDLKNVLANTKISVEFKNNKLKEITELKTLSNVNEYKNQLNLINQKTNQIVNKIKDIKNLINNKSISGQSEYDFYELLSSNLNVYNNLNDELKTIDSNILDTFYNSLNSLNNQSLQEIFVQKTTEYFNTIKTQLKNNYNTTGITEGNDGFLSVGSINYNNAKILLKELDNNSFDFEISKLALDDSKKSLIITYQITSKFNPNLKTELNTTINYGNDNNQVVEKFNSLNEYNNADSLIDINYFELSKLTYEEFQNKFDLNKTNQTYKTLGIFANVINKENGEIEYETEKSNLFFKKSKYIKSYFTYQLKEIPTFENNKLNFKIDIYFNDQVLKTLNLSSQNNVNFQTSTEQSLDDVIDKQKIIDILNAGRNGLYENWSVKRGIKKTHTDYYVKDAIKALNDIYIMPKHGRYEIKPYEVVEARNIESSQWGGLAKVFFWYQEDGQWAELPSDRNKYTYNIDHFKHVRYDDYVEPKNGVKLTEADFVGFQRIDDNLINQVNSLNSADFTFRKSAGKAENNSNTTAYRVFNPSAVLEQNAELKINYIFRLLKNNQKQNNNTPHVADKNYDNDWYVPLNVGHLLNNVDNPSDIQWSSANNDTIENRLFYYFYDVKLKGKRGISYKLGFIDKKDSNKRYTNPNKIFYAYNLVNDYEQVLYPNIILNNIKLSDLKINTELLKNKKASYFKNNLNELNEIITLKQEDEFISYKNYEIPKNRFSIIDITKGNENYAFVRFGFKDNNDNIVKGHNWYRISGFDSDESILEFRNLDHGTDLLKTTYLSTNEVFRSRILEPYWKDLLWNKDSDYQASWTLKKQYLEHTFLKPNTRNRTIDFSFFITPLIFDNNKDNRQKQERYAIKYKLDFEKLFVEKLISWESNFEFTDNNQKITIPYRFIFKWDDIKGLTIEFLSLDSTYKLLIDISTQQQRKENKTFDNDRAIIVSPASAKMIINYVNEAEDEGTFGLNYETNLYDYNKVDFGQPQEPMILYNDGKILGDYSFYNPNQNVPWKHNQGYKPDRQWIRTEWGVDDNWTLIKNVKKRAIRYTTGSLGSGSLIGKVSDDPTDYRFYILTNHHVESRINNLSHFNANNLVKDLVGGVGMRLPLNIYKNEIHEGNPYTNYGGADEHHVTATWIPGAKAIWTGITDTDFKTRTGETGSRIDATITVVDLKESLKQANLRAKGDMIRFIDDIYNSENVKFDISYSASQIWVPALKDIAHTGFPGWGGLTGYVNHRPEVGVSETVIRQFPNYSPMKFGGGNSGTSFFIGDDSLISLWHSGANGAWSTGTHMETERISYMGVNHNNENPLELKNSGSFGNVLFKASLKNPGDFSMPWFYKPILNNK</sequence>
<dbReference type="RefSeq" id="WP_161553143.1">
    <property type="nucleotide sequence ID" value="NZ_AP022325.1"/>
</dbReference>
<keyword evidence="4" id="KW-1185">Reference proteome</keyword>
<keyword evidence="2" id="KW-1133">Transmembrane helix</keyword>
<keyword evidence="1" id="KW-0175">Coiled coil</keyword>
<evidence type="ECO:0000256" key="1">
    <source>
        <dbReference type="SAM" id="Coils"/>
    </source>
</evidence>
<gene>
    <name evidence="3" type="ORF">JPM2_3730</name>
</gene>
<dbReference type="Proteomes" id="UP000464317">
    <property type="component" value="Chromosome"/>
</dbReference>
<evidence type="ECO:0000313" key="4">
    <source>
        <dbReference type="Proteomes" id="UP000464317"/>
    </source>
</evidence>
<proteinExistence type="predicted"/>
<reference evidence="3 4" key="1">
    <citation type="submission" date="2020-01" db="EMBL/GenBank/DDBJ databases">
        <title>Complete genome sequence of Mycoplasma felis strain Myco-2.</title>
        <authorList>
            <person name="Kinoshita Y."/>
            <person name="Niwa H."/>
            <person name="Uchida-Fujii E."/>
            <person name="Nukada T."/>
        </authorList>
    </citation>
    <scope>NUCLEOTIDE SEQUENCE [LARGE SCALE GENOMIC DNA]</scope>
    <source>
        <strain evidence="3 4">Myco-2</strain>
    </source>
</reference>
<accession>A0A809RVK0</accession>